<sequence>MTDMASAPSASDIEQATDLLDQNFDLLSGVALRISVEVGSASLKLCDLLGLAKGSVVELDREADALLDVFANGTLIARGEVVTIEGRYGIRVTEIVDRRAGADRRSTDRRTQDRRAA</sequence>
<proteinExistence type="inferred from homology"/>
<organism evidence="9 10">
    <name type="scientific">Sphingomonas limnosediminicola</name>
    <dbReference type="NCBI Taxonomy" id="940133"/>
    <lineage>
        <taxon>Bacteria</taxon>
        <taxon>Pseudomonadati</taxon>
        <taxon>Pseudomonadota</taxon>
        <taxon>Alphaproteobacteria</taxon>
        <taxon>Sphingomonadales</taxon>
        <taxon>Sphingomonadaceae</taxon>
        <taxon>Sphingomonas</taxon>
    </lineage>
</organism>
<dbReference type="PANTHER" id="PTHR43484:SF1">
    <property type="entry name" value="FLAGELLAR MOTOR SWITCH PROTEIN FLIN"/>
    <property type="match status" value="1"/>
</dbReference>
<dbReference type="RefSeq" id="WP_344698754.1">
    <property type="nucleotide sequence ID" value="NZ_BAABBM010000001.1"/>
</dbReference>
<dbReference type="Gene3D" id="2.30.330.10">
    <property type="entry name" value="SpoA-like"/>
    <property type="match status" value="1"/>
</dbReference>
<dbReference type="EMBL" id="BAABBM010000001">
    <property type="protein sequence ID" value="GAA3894226.1"/>
    <property type="molecule type" value="Genomic_DNA"/>
</dbReference>
<dbReference type="InterPro" id="IPR001543">
    <property type="entry name" value="FliN-like_C"/>
</dbReference>
<evidence type="ECO:0000256" key="7">
    <source>
        <dbReference type="RuleBase" id="RU362074"/>
    </source>
</evidence>
<dbReference type="PRINTS" id="PR00956">
    <property type="entry name" value="FLGMOTORFLIN"/>
</dbReference>
<dbReference type="NCBIfam" id="TIGR02480">
    <property type="entry name" value="fliN"/>
    <property type="match status" value="1"/>
</dbReference>
<evidence type="ECO:0000256" key="1">
    <source>
        <dbReference type="ARBA" id="ARBA00009226"/>
    </source>
</evidence>
<accession>A0ABP7L4K8</accession>
<evidence type="ECO:0000256" key="3">
    <source>
        <dbReference type="ARBA" id="ARBA00022475"/>
    </source>
</evidence>
<evidence type="ECO:0000313" key="10">
    <source>
        <dbReference type="Proteomes" id="UP001500827"/>
    </source>
</evidence>
<dbReference type="SUPFAM" id="SSF101801">
    <property type="entry name" value="Surface presentation of antigens (SPOA)"/>
    <property type="match status" value="1"/>
</dbReference>
<evidence type="ECO:0000313" key="9">
    <source>
        <dbReference type="EMBL" id="GAA3894226.1"/>
    </source>
</evidence>
<evidence type="ECO:0000256" key="5">
    <source>
        <dbReference type="ARBA" id="ARBA00022779"/>
    </source>
</evidence>
<evidence type="ECO:0000256" key="6">
    <source>
        <dbReference type="ARBA" id="ARBA00023136"/>
    </source>
</evidence>
<dbReference type="PANTHER" id="PTHR43484">
    <property type="match status" value="1"/>
</dbReference>
<comment type="similarity">
    <text evidence="1 7">Belongs to the FliN/MopA/SpaO family.</text>
</comment>
<feature type="domain" description="Flagellar motor switch protein FliN-like C-terminal" evidence="8">
    <location>
        <begin position="26"/>
        <end position="96"/>
    </location>
</feature>
<keyword evidence="4 7" id="KW-0145">Chemotaxis</keyword>
<protein>
    <recommendedName>
        <fullName evidence="2 7">Flagellar motor switch protein FliN</fullName>
    </recommendedName>
</protein>
<name>A0ABP7L4K8_9SPHN</name>
<keyword evidence="5 7" id="KW-0283">Flagellar rotation</keyword>
<keyword evidence="6 7" id="KW-0472">Membrane</keyword>
<keyword evidence="7" id="KW-0975">Bacterial flagellum</keyword>
<dbReference type="InterPro" id="IPR051469">
    <property type="entry name" value="FliN/MopA/SpaO"/>
</dbReference>
<gene>
    <name evidence="9" type="ORF">GCM10022276_11790</name>
</gene>
<keyword evidence="3 7" id="KW-1003">Cell membrane</keyword>
<comment type="caution">
    <text evidence="9">The sequence shown here is derived from an EMBL/GenBank/DDBJ whole genome shotgun (WGS) entry which is preliminary data.</text>
</comment>
<evidence type="ECO:0000256" key="2">
    <source>
        <dbReference type="ARBA" id="ARBA00021897"/>
    </source>
</evidence>
<evidence type="ECO:0000256" key="4">
    <source>
        <dbReference type="ARBA" id="ARBA00022500"/>
    </source>
</evidence>
<dbReference type="Proteomes" id="UP001500827">
    <property type="component" value="Unassembled WGS sequence"/>
</dbReference>
<reference evidence="10" key="1">
    <citation type="journal article" date="2019" name="Int. J. Syst. Evol. Microbiol.">
        <title>The Global Catalogue of Microorganisms (GCM) 10K type strain sequencing project: providing services to taxonomists for standard genome sequencing and annotation.</title>
        <authorList>
            <consortium name="The Broad Institute Genomics Platform"/>
            <consortium name="The Broad Institute Genome Sequencing Center for Infectious Disease"/>
            <person name="Wu L."/>
            <person name="Ma J."/>
        </authorList>
    </citation>
    <scope>NUCLEOTIDE SEQUENCE [LARGE SCALE GENOMIC DNA]</scope>
    <source>
        <strain evidence="10">JCM 17543</strain>
    </source>
</reference>
<evidence type="ECO:0000259" key="8">
    <source>
        <dbReference type="Pfam" id="PF01052"/>
    </source>
</evidence>
<keyword evidence="10" id="KW-1185">Reference proteome</keyword>
<comment type="function">
    <text evidence="7">FliN is one of three proteins (FliG, FliN, FliM) that form the rotor-mounted switch complex (C ring), located at the base of the basal body. This complex interacts with the CheY and CheZ chemotaxis proteins, in addition to contacting components of the motor that determine the direction of flagellar rotation.</text>
</comment>
<dbReference type="Pfam" id="PF01052">
    <property type="entry name" value="FliMN_C"/>
    <property type="match status" value="1"/>
</dbReference>
<dbReference type="InterPro" id="IPR012826">
    <property type="entry name" value="FliN"/>
</dbReference>
<dbReference type="InterPro" id="IPR001172">
    <property type="entry name" value="FliN_T3SS_HrcQb"/>
</dbReference>
<dbReference type="InterPro" id="IPR036429">
    <property type="entry name" value="SpoA-like_sf"/>
</dbReference>
<comment type="subcellular location">
    <subcellularLocation>
        <location evidence="7">Cell membrane</location>
        <topology evidence="7">Peripheral membrane protein</topology>
        <orientation evidence="7">Cytoplasmic side</orientation>
    </subcellularLocation>
    <subcellularLocation>
        <location evidence="7">Bacterial flagellum basal body</location>
    </subcellularLocation>
</comment>